<dbReference type="RefSeq" id="WP_064230999.1">
    <property type="nucleotide sequence ID" value="NZ_LVZK01000001.1"/>
</dbReference>
<dbReference type="AlphaFoldDB" id="A0A179B4Z6"/>
<evidence type="ECO:0008006" key="4">
    <source>
        <dbReference type="Google" id="ProtNLM"/>
    </source>
</evidence>
<dbReference type="PIRSF" id="PIRSF006221">
    <property type="entry name" value="Ketosamine-3-kinase"/>
    <property type="match status" value="1"/>
</dbReference>
<dbReference type="InterPro" id="IPR011009">
    <property type="entry name" value="Kinase-like_dom_sf"/>
</dbReference>
<keyword evidence="3" id="KW-1185">Reference proteome</keyword>
<sequence>MNASFTKRASKQATAAEAAGLADLARAARAGGAPVVRLLRATATSLDTARLSAVTASPAAAEEFGRRLAATHAFCPEGSRVFGQAPAGLVNADGAASDGVMGAAALPLVGPGLSRRFGEFYAQDRLLPYLVDARRNGSIGAEGTAVLERLAERLNDGEFDAPQPASVSTDAALLHGDLWAGNVMWASRESAEIAAEGLAAAEEAAEGLGVAEKTGSARNRRDDVVGVLIDPACHGGHAESDLAQLTVFGAPFVDRIYSAYNEASPLADGWRERVGLHRLHILIVHAALFGGGYGRQTVDEARRYI</sequence>
<dbReference type="GO" id="GO:0016301">
    <property type="term" value="F:kinase activity"/>
    <property type="evidence" value="ECO:0007669"/>
    <property type="project" value="UniProtKB-UniRule"/>
</dbReference>
<evidence type="ECO:0000313" key="2">
    <source>
        <dbReference type="EMBL" id="OAP86114.1"/>
    </source>
</evidence>
<dbReference type="InterPro" id="IPR016477">
    <property type="entry name" value="Fructo-/Ketosamine-3-kinase"/>
</dbReference>
<reference evidence="2 3" key="1">
    <citation type="submission" date="2016-04" db="EMBL/GenBank/DDBJ databases">
        <title>Peptidophaga gingivicola gen. nov., sp. nov., isolated from human subgingival plaque.</title>
        <authorList>
            <person name="Beall C.J."/>
            <person name="Mokrzan E.M."/>
            <person name="Griffen A.L."/>
            <person name="Leys E.J."/>
        </authorList>
    </citation>
    <scope>NUCLEOTIDE SEQUENCE [LARGE SCALE GENOMIC DNA]</scope>
    <source>
        <strain evidence="2 3">BA112</strain>
    </source>
</reference>
<organism evidence="2 3">
    <name type="scientific">Peptidiphaga gingivicola</name>
    <dbReference type="NCBI Taxonomy" id="2741497"/>
    <lineage>
        <taxon>Bacteria</taxon>
        <taxon>Bacillati</taxon>
        <taxon>Actinomycetota</taxon>
        <taxon>Actinomycetes</taxon>
        <taxon>Actinomycetales</taxon>
        <taxon>Actinomycetaceae</taxon>
        <taxon>Peptidiphaga</taxon>
    </lineage>
</organism>
<dbReference type="SUPFAM" id="SSF56112">
    <property type="entry name" value="Protein kinase-like (PK-like)"/>
    <property type="match status" value="1"/>
</dbReference>
<dbReference type="EMBL" id="LVZK01000001">
    <property type="protein sequence ID" value="OAP86114.1"/>
    <property type="molecule type" value="Genomic_DNA"/>
</dbReference>
<dbReference type="OrthoDB" id="5291879at2"/>
<accession>A0A179B4Z6</accession>
<comment type="similarity">
    <text evidence="1">Belongs to the fructosamine kinase family.</text>
</comment>
<dbReference type="Proteomes" id="UP000078368">
    <property type="component" value="Unassembled WGS sequence"/>
</dbReference>
<protein>
    <recommendedName>
        <fullName evidence="4">Fructosamine kinase</fullName>
    </recommendedName>
</protein>
<dbReference type="PANTHER" id="PTHR12149:SF8">
    <property type="entry name" value="PROTEIN-RIBULOSAMINE 3-KINASE"/>
    <property type="match status" value="1"/>
</dbReference>
<name>A0A179B4Z6_9ACTO</name>
<dbReference type="PANTHER" id="PTHR12149">
    <property type="entry name" value="FRUCTOSAMINE 3 KINASE-RELATED PROTEIN"/>
    <property type="match status" value="1"/>
</dbReference>
<dbReference type="Gene3D" id="1.20.1270.240">
    <property type="match status" value="1"/>
</dbReference>
<dbReference type="Pfam" id="PF03881">
    <property type="entry name" value="Fructosamin_kin"/>
    <property type="match status" value="1"/>
</dbReference>
<evidence type="ECO:0000313" key="3">
    <source>
        <dbReference type="Proteomes" id="UP000078368"/>
    </source>
</evidence>
<dbReference type="Gene3D" id="1.10.510.10">
    <property type="entry name" value="Transferase(Phosphotransferase) domain 1"/>
    <property type="match status" value="1"/>
</dbReference>
<keyword evidence="1" id="KW-0418">Kinase</keyword>
<evidence type="ECO:0000256" key="1">
    <source>
        <dbReference type="PIRNR" id="PIRNR006221"/>
    </source>
</evidence>
<gene>
    <name evidence="2" type="ORF">A4H34_02755</name>
</gene>
<dbReference type="STRING" id="1823756.A4H34_02755"/>
<proteinExistence type="inferred from homology"/>
<keyword evidence="1" id="KW-0808">Transferase</keyword>
<comment type="caution">
    <text evidence="2">The sequence shown here is derived from an EMBL/GenBank/DDBJ whole genome shotgun (WGS) entry which is preliminary data.</text>
</comment>